<evidence type="ECO:0000313" key="2">
    <source>
        <dbReference type="Proteomes" id="UP000693672"/>
    </source>
</evidence>
<evidence type="ECO:0000313" key="1">
    <source>
        <dbReference type="EMBL" id="CAG7637171.1"/>
    </source>
</evidence>
<dbReference type="InterPro" id="IPR032774">
    <property type="entry name" value="WG_beta_rep"/>
</dbReference>
<keyword evidence="2" id="KW-1185">Reference proteome</keyword>
<organism evidence="1 2">
    <name type="scientific">Paenibacillus solanacearum</name>
    <dbReference type="NCBI Taxonomy" id="2048548"/>
    <lineage>
        <taxon>Bacteria</taxon>
        <taxon>Bacillati</taxon>
        <taxon>Bacillota</taxon>
        <taxon>Bacilli</taxon>
        <taxon>Bacillales</taxon>
        <taxon>Paenibacillaceae</taxon>
        <taxon>Paenibacillus</taxon>
    </lineage>
</organism>
<dbReference type="RefSeq" id="WP_218093560.1">
    <property type="nucleotide sequence ID" value="NZ_CAJVAS010000017.1"/>
</dbReference>
<dbReference type="PANTHER" id="PTHR37841:SF1">
    <property type="entry name" value="DUF3298 DOMAIN-CONTAINING PROTEIN"/>
    <property type="match status" value="1"/>
</dbReference>
<gene>
    <name evidence="1" type="ORF">PAESOLCIP111_03822</name>
</gene>
<dbReference type="EMBL" id="CAJVAS010000017">
    <property type="protein sequence ID" value="CAG7637171.1"/>
    <property type="molecule type" value="Genomic_DNA"/>
</dbReference>
<evidence type="ECO:0008006" key="3">
    <source>
        <dbReference type="Google" id="ProtNLM"/>
    </source>
</evidence>
<dbReference type="Pfam" id="PF14903">
    <property type="entry name" value="WG_beta_rep"/>
    <property type="match status" value="3"/>
</dbReference>
<dbReference type="Proteomes" id="UP000693672">
    <property type="component" value="Unassembled WGS sequence"/>
</dbReference>
<comment type="caution">
    <text evidence="1">The sequence shown here is derived from an EMBL/GenBank/DDBJ whole genome shotgun (WGS) entry which is preliminary data.</text>
</comment>
<accession>A0A916K4F0</accession>
<reference evidence="1" key="1">
    <citation type="submission" date="2021-06" db="EMBL/GenBank/DDBJ databases">
        <authorList>
            <person name="Criscuolo A."/>
        </authorList>
    </citation>
    <scope>NUCLEOTIDE SEQUENCE</scope>
    <source>
        <strain evidence="1">CIP111600</strain>
    </source>
</reference>
<dbReference type="PANTHER" id="PTHR37841">
    <property type="entry name" value="GLR2918 PROTEIN"/>
    <property type="match status" value="1"/>
</dbReference>
<proteinExistence type="predicted"/>
<name>A0A916K4F0_9BACL</name>
<sequence length="350" mass="39813">MNLYPVPGPNGWTGYINNKGDLEIPVRILHSGGLFFENRARVGLSGTGGKKYGYYDEKGNWIIEPQFKSASNFCNGCAVVSTESEQGKRRYKFINKSGDILWEVPDGLSVHSRESNGLYPIKKDGKLAYFTCYGKQMTEFEFENAYAFKDGLGLVHLSTTNSGEYLITYIREDGSRLFEPFINFGISFFSEGHSVLGKRVRSGTNVEDSYFIFNKEGKILNPETTYSIAGPFSEGLTYVHIPKEGHPGIRYINTLGETILKPHVKYIPKNFSSGMVVVRHERYSFYGYADKTGETVIECKYKECNDFQGDLAYVIWDKDFSWVAEPYMYINRSGEVVYKMERQHVPDIGF</sequence>
<dbReference type="AlphaFoldDB" id="A0A916K4F0"/>
<protein>
    <recommendedName>
        <fullName evidence="3">WG repeat-containing protein</fullName>
    </recommendedName>
</protein>